<name>A0A1J5SIG1_9ZZZZ</name>
<gene>
    <name evidence="2" type="ORF">GALL_97220</name>
</gene>
<dbReference type="AlphaFoldDB" id="A0A1J5SIG1"/>
<accession>A0A1J5SIG1</accession>
<evidence type="ECO:0000313" key="2">
    <source>
        <dbReference type="EMBL" id="OIR08218.1"/>
    </source>
</evidence>
<sequence length="152" mass="15804">MTHDRSLPLIYSCSGASSAAQMANHLAVRLDRLGVAEMSCIAGVGGDVKPLVRTAKSGRPIIALDGCPLQCAAHILRRHGIEPEIHHDLSREGVAKRYHEDFDAGQAAALLPGLAAEAAALRRPADAPPPGPRPSPVRSTALDAALSQGGAR</sequence>
<dbReference type="InterPro" id="IPR014958">
    <property type="entry name" value="DGC"/>
</dbReference>
<dbReference type="EMBL" id="MLJW01000033">
    <property type="protein sequence ID" value="OIR08218.1"/>
    <property type="molecule type" value="Genomic_DNA"/>
</dbReference>
<dbReference type="Pfam" id="PF08859">
    <property type="entry name" value="DGC"/>
    <property type="match status" value="1"/>
</dbReference>
<protein>
    <submittedName>
        <fullName evidence="2">DGC domain protein</fullName>
    </submittedName>
</protein>
<feature type="compositionally biased region" description="Pro residues" evidence="1">
    <location>
        <begin position="126"/>
        <end position="135"/>
    </location>
</feature>
<comment type="caution">
    <text evidence="2">The sequence shown here is derived from an EMBL/GenBank/DDBJ whole genome shotgun (WGS) entry which is preliminary data.</text>
</comment>
<feature type="region of interest" description="Disordered" evidence="1">
    <location>
        <begin position="121"/>
        <end position="152"/>
    </location>
</feature>
<reference evidence="2" key="1">
    <citation type="submission" date="2016-10" db="EMBL/GenBank/DDBJ databases">
        <title>Sequence of Gallionella enrichment culture.</title>
        <authorList>
            <person name="Poehlein A."/>
            <person name="Muehling M."/>
            <person name="Daniel R."/>
        </authorList>
    </citation>
    <scope>NUCLEOTIDE SEQUENCE</scope>
</reference>
<proteinExistence type="predicted"/>
<evidence type="ECO:0000256" key="1">
    <source>
        <dbReference type="SAM" id="MobiDB-lite"/>
    </source>
</evidence>
<organism evidence="2">
    <name type="scientific">mine drainage metagenome</name>
    <dbReference type="NCBI Taxonomy" id="410659"/>
    <lineage>
        <taxon>unclassified sequences</taxon>
        <taxon>metagenomes</taxon>
        <taxon>ecological metagenomes</taxon>
    </lineage>
</organism>